<feature type="signal peptide" evidence="2">
    <location>
        <begin position="1"/>
        <end position="29"/>
    </location>
</feature>
<evidence type="ECO:0000256" key="2">
    <source>
        <dbReference type="SAM" id="SignalP"/>
    </source>
</evidence>
<sequence>MNLLKQSLLAAVFVSTVVVVMMMSSLVMAYEHSAMNTYNGTKPVLSNSTIPSNSTFVWDFWEINQYPIVGALIVFAIGAVIAIVVGAIYWYRKRKERLEAGQHVGDTDDMHRLEDE</sequence>
<keyword evidence="1" id="KW-1133">Transmembrane helix</keyword>
<dbReference type="OrthoDB" id="10496541at2759"/>
<comment type="caution">
    <text evidence="3">The sequence shown here is derived from an EMBL/GenBank/DDBJ whole genome shotgun (WGS) entry which is preliminary data.</text>
</comment>
<dbReference type="Proteomes" id="UP000444721">
    <property type="component" value="Unassembled WGS sequence"/>
</dbReference>
<dbReference type="OMA" id="DEHEDMH"/>
<dbReference type="VEuPathDB" id="AmoebaDB:NfTy_058040"/>
<keyword evidence="4" id="KW-1185">Reference proteome</keyword>
<dbReference type="VEuPathDB" id="AmoebaDB:NF0123300"/>
<accession>A0A6A5BUH7</accession>
<dbReference type="GeneID" id="68109804"/>
<reference evidence="3 4" key="1">
    <citation type="journal article" date="2019" name="Sci. Rep.">
        <title>Nanopore sequencing improves the draft genome of the human pathogenic amoeba Naegleria fowleri.</title>
        <authorList>
            <person name="Liechti N."/>
            <person name="Schurch N."/>
            <person name="Bruggmann R."/>
            <person name="Wittwer M."/>
        </authorList>
    </citation>
    <scope>NUCLEOTIDE SEQUENCE [LARGE SCALE GENOMIC DNA]</scope>
    <source>
        <strain evidence="3 4">ATCC 30894</strain>
    </source>
</reference>
<dbReference type="RefSeq" id="XP_044562784.1">
    <property type="nucleotide sequence ID" value="XM_044705796.1"/>
</dbReference>
<keyword evidence="1" id="KW-0472">Membrane</keyword>
<evidence type="ECO:0000313" key="4">
    <source>
        <dbReference type="Proteomes" id="UP000444721"/>
    </source>
</evidence>
<gene>
    <name evidence="3" type="ORF">FDP41_002586</name>
</gene>
<name>A0A6A5BUH7_NAEFO</name>
<feature type="transmembrane region" description="Helical" evidence="1">
    <location>
        <begin position="68"/>
        <end position="91"/>
    </location>
</feature>
<proteinExistence type="predicted"/>
<evidence type="ECO:0000313" key="3">
    <source>
        <dbReference type="EMBL" id="KAF0978071.1"/>
    </source>
</evidence>
<keyword evidence="1" id="KW-0812">Transmembrane</keyword>
<feature type="chain" id="PRO_5025452671" evidence="2">
    <location>
        <begin position="30"/>
        <end position="116"/>
    </location>
</feature>
<protein>
    <submittedName>
        <fullName evidence="3">Uncharacterized protein</fullName>
    </submittedName>
</protein>
<keyword evidence="2" id="KW-0732">Signal</keyword>
<organism evidence="3 4">
    <name type="scientific">Naegleria fowleri</name>
    <name type="common">Brain eating amoeba</name>
    <dbReference type="NCBI Taxonomy" id="5763"/>
    <lineage>
        <taxon>Eukaryota</taxon>
        <taxon>Discoba</taxon>
        <taxon>Heterolobosea</taxon>
        <taxon>Tetramitia</taxon>
        <taxon>Eutetramitia</taxon>
        <taxon>Vahlkampfiidae</taxon>
        <taxon>Naegleria</taxon>
    </lineage>
</organism>
<dbReference type="EMBL" id="VFQX01000030">
    <property type="protein sequence ID" value="KAF0978071.1"/>
    <property type="molecule type" value="Genomic_DNA"/>
</dbReference>
<dbReference type="AlphaFoldDB" id="A0A6A5BUH7"/>
<evidence type="ECO:0000256" key="1">
    <source>
        <dbReference type="SAM" id="Phobius"/>
    </source>
</evidence>
<dbReference type="VEuPathDB" id="AmoebaDB:FDP41_002586"/>